<name>A0A4Y2TRC8_ARAVE</name>
<comment type="function">
    <text evidence="34">Capsid protein (CA) is the structural component of the virus-like particle (VLP), forming the shell that encapsulates the genomic RNA-nucleocapsid complex.</text>
</comment>
<reference evidence="40 41" key="1">
    <citation type="journal article" date="2019" name="Sci. Rep.">
        <title>Orb-weaving spider Araneus ventricosus genome elucidates the spidroin gene catalogue.</title>
        <authorList>
            <person name="Kono N."/>
            <person name="Nakamura H."/>
            <person name="Ohtoshi R."/>
            <person name="Moran D.A.P."/>
            <person name="Shinohara A."/>
            <person name="Yoshida Y."/>
            <person name="Fujiwara M."/>
            <person name="Mori M."/>
            <person name="Tomita M."/>
            <person name="Arakawa K."/>
        </authorList>
    </citation>
    <scope>NUCLEOTIDE SEQUENCE [LARGE SCALE GENOMIC DNA]</scope>
</reference>
<evidence type="ECO:0000256" key="9">
    <source>
        <dbReference type="ARBA" id="ARBA00022679"/>
    </source>
</evidence>
<comment type="function">
    <text evidence="2">The aspartyl protease (PR) mediates the proteolytic cleavages of the Gag and Gag-Pol polyproteins after assembly of the VLP.</text>
</comment>
<evidence type="ECO:0000256" key="34">
    <source>
        <dbReference type="ARBA" id="ARBA00055383"/>
    </source>
</evidence>
<evidence type="ECO:0000256" key="19">
    <source>
        <dbReference type="ARBA" id="ARBA00022833"/>
    </source>
</evidence>
<keyword evidence="16" id="KW-0255">Endonuclease</keyword>
<keyword evidence="23" id="KW-0229">DNA integration</keyword>
<evidence type="ECO:0000256" key="25">
    <source>
        <dbReference type="ARBA" id="ARBA00022932"/>
    </source>
</evidence>
<evidence type="ECO:0000256" key="14">
    <source>
        <dbReference type="ARBA" id="ARBA00022750"/>
    </source>
</evidence>
<dbReference type="GO" id="GO:0006508">
    <property type="term" value="P:proteolysis"/>
    <property type="evidence" value="ECO:0007669"/>
    <property type="project" value="UniProtKB-KW"/>
</dbReference>
<gene>
    <name evidence="40" type="primary">pol_4328</name>
    <name evidence="40" type="ORF">AVEN_8814_1</name>
</gene>
<evidence type="ECO:0000256" key="35">
    <source>
        <dbReference type="ARBA" id="ARBA00063849"/>
    </source>
</evidence>
<dbReference type="FunFam" id="1.10.340.70:FF:000001">
    <property type="entry name" value="Retrovirus-related Pol polyprotein from transposon gypsy-like Protein"/>
    <property type="match status" value="1"/>
</dbReference>
<evidence type="ECO:0000256" key="18">
    <source>
        <dbReference type="ARBA" id="ARBA00022801"/>
    </source>
</evidence>
<dbReference type="FunFam" id="3.30.70.270:FF:000026">
    <property type="entry name" value="Transposon Ty3-G Gag-Pol polyprotein"/>
    <property type="match status" value="1"/>
</dbReference>
<feature type="region of interest" description="Disordered" evidence="37">
    <location>
        <begin position="310"/>
        <end position="334"/>
    </location>
</feature>
<comment type="caution">
    <text evidence="40">The sequence shown here is derived from an EMBL/GenBank/DDBJ whole genome shotgun (WGS) entry which is preliminary data.</text>
</comment>
<evidence type="ECO:0000256" key="27">
    <source>
        <dbReference type="ARBA" id="ARBA00023125"/>
    </source>
</evidence>
<evidence type="ECO:0000313" key="40">
    <source>
        <dbReference type="EMBL" id="GBO02802.1"/>
    </source>
</evidence>
<evidence type="ECO:0000256" key="7">
    <source>
        <dbReference type="ARBA" id="ARBA00022612"/>
    </source>
</evidence>
<dbReference type="InterPro" id="IPR050951">
    <property type="entry name" value="Retrovirus_Pol_polyprotein"/>
</dbReference>
<dbReference type="InterPro" id="IPR041588">
    <property type="entry name" value="Integrase_H2C2"/>
</dbReference>
<keyword evidence="7" id="KW-1188">Viral release from host cell</keyword>
<dbReference type="FunFam" id="3.10.20.370:FF:000001">
    <property type="entry name" value="Retrovirus-related Pol polyprotein from transposon 17.6-like protein"/>
    <property type="match status" value="1"/>
</dbReference>
<comment type="subunit">
    <text evidence="35">The protease is a homodimer, whose active site consists of two apposed aspartic acid residues.</text>
</comment>
<evidence type="ECO:0000256" key="30">
    <source>
        <dbReference type="ARBA" id="ARBA00023268"/>
    </source>
</evidence>
<evidence type="ECO:0000256" key="21">
    <source>
        <dbReference type="ARBA" id="ARBA00022842"/>
    </source>
</evidence>
<keyword evidence="28" id="KW-0233">DNA recombination</keyword>
<keyword evidence="9" id="KW-0808">Transferase</keyword>
<evidence type="ECO:0000256" key="17">
    <source>
        <dbReference type="ARBA" id="ARBA00022771"/>
    </source>
</evidence>
<dbReference type="Gene3D" id="3.10.10.10">
    <property type="entry name" value="HIV Type 1 Reverse Transcriptase, subunit A, domain 1"/>
    <property type="match status" value="1"/>
</dbReference>
<comment type="catalytic activity">
    <reaction evidence="1">
        <text>Endonucleolytic cleavage to 5'-phosphomonoester.</text>
        <dbReference type="EC" id="3.1.26.4"/>
    </reaction>
</comment>
<evidence type="ECO:0000256" key="23">
    <source>
        <dbReference type="ARBA" id="ARBA00022908"/>
    </source>
</evidence>
<evidence type="ECO:0000256" key="29">
    <source>
        <dbReference type="ARBA" id="ARBA00023242"/>
    </source>
</evidence>
<evidence type="ECO:0000313" key="41">
    <source>
        <dbReference type="Proteomes" id="UP000499080"/>
    </source>
</evidence>
<keyword evidence="10" id="KW-0548">Nucleotidyltransferase</keyword>
<feature type="transmembrane region" description="Helical" evidence="38">
    <location>
        <begin position="913"/>
        <end position="933"/>
    </location>
</feature>
<evidence type="ECO:0000256" key="11">
    <source>
        <dbReference type="ARBA" id="ARBA00022722"/>
    </source>
</evidence>
<comment type="function">
    <text evidence="31">Reverse transcriptase/ribonuclease H (RT) is a multifunctional enzyme that catalyzes the conversion of the retro-elements RNA genome into dsDNA within the VLP. The enzyme displays a DNA polymerase activity that can copy either DNA or RNA templates, and a ribonuclease H (RNase H) activity that cleaves the RNA strand of RNA-DNA heteroduplexes during plus-strand synthesis and hydrolyzes RNA primers. The conversion leads to a linear dsDNA copy of the retrotransposon that includes long terminal repeats (LTRs) at both ends.</text>
</comment>
<evidence type="ECO:0000256" key="10">
    <source>
        <dbReference type="ARBA" id="ARBA00022695"/>
    </source>
</evidence>
<dbReference type="InterPro" id="IPR000477">
    <property type="entry name" value="RT_dom"/>
</dbReference>
<dbReference type="GO" id="GO:0004523">
    <property type="term" value="F:RNA-DNA hybrid ribonuclease activity"/>
    <property type="evidence" value="ECO:0007669"/>
    <property type="project" value="UniProtKB-EC"/>
</dbReference>
<keyword evidence="21" id="KW-0460">Magnesium</keyword>
<feature type="domain" description="Reverse transcriptase" evidence="39">
    <location>
        <begin position="354"/>
        <end position="568"/>
    </location>
</feature>
<dbReference type="AlphaFoldDB" id="A0A4Y2TRC8"/>
<evidence type="ECO:0000256" key="32">
    <source>
        <dbReference type="ARBA" id="ARBA00025615"/>
    </source>
</evidence>
<keyword evidence="25" id="KW-0239">DNA-directed DNA polymerase</keyword>
<comment type="function">
    <text evidence="32">Integrase (IN) targets the VLP to the nucleus, where a subparticle preintegration complex (PIC) containing at least integrase and the newly synthesized dsDNA copy of the retrotransposon must transit the nuclear membrane. Once in the nucleus, integrase performs the integration of the dsDNA into the host genome.</text>
</comment>
<evidence type="ECO:0000256" key="38">
    <source>
        <dbReference type="SAM" id="Phobius"/>
    </source>
</evidence>
<dbReference type="GO" id="GO:0008270">
    <property type="term" value="F:zinc ion binding"/>
    <property type="evidence" value="ECO:0007669"/>
    <property type="project" value="UniProtKB-KW"/>
</dbReference>
<dbReference type="GO" id="GO:0075523">
    <property type="term" value="P:viral translational frameshifting"/>
    <property type="evidence" value="ECO:0007669"/>
    <property type="project" value="UniProtKB-KW"/>
</dbReference>
<keyword evidence="29" id="KW-0539">Nucleus</keyword>
<dbReference type="InterPro" id="IPR041373">
    <property type="entry name" value="RT_RNaseH"/>
</dbReference>
<evidence type="ECO:0000256" key="33">
    <source>
        <dbReference type="ARBA" id="ARBA00055265"/>
    </source>
</evidence>
<evidence type="ECO:0000256" key="6">
    <source>
        <dbReference type="ARBA" id="ARBA00022490"/>
    </source>
</evidence>
<evidence type="ECO:0000256" key="1">
    <source>
        <dbReference type="ARBA" id="ARBA00000077"/>
    </source>
</evidence>
<accession>A0A4Y2TRC8</accession>
<dbReference type="Pfam" id="PF17917">
    <property type="entry name" value="RT_RNaseH"/>
    <property type="match status" value="1"/>
</dbReference>
<keyword evidence="14" id="KW-0064">Aspartyl protease</keyword>
<dbReference type="PANTHER" id="PTHR37984:SF5">
    <property type="entry name" value="PROTEIN NYNRIN-LIKE"/>
    <property type="match status" value="1"/>
</dbReference>
<dbReference type="EC" id="2.7.7.49" evidence="5"/>
<dbReference type="Proteomes" id="UP000499080">
    <property type="component" value="Unassembled WGS sequence"/>
</dbReference>
<evidence type="ECO:0000256" key="12">
    <source>
        <dbReference type="ARBA" id="ARBA00022723"/>
    </source>
</evidence>
<keyword evidence="22" id="KW-0694">RNA-binding</keyword>
<dbReference type="SUPFAM" id="SSF56672">
    <property type="entry name" value="DNA/RNA polymerases"/>
    <property type="match status" value="1"/>
</dbReference>
<dbReference type="GO" id="GO:0015074">
    <property type="term" value="P:DNA integration"/>
    <property type="evidence" value="ECO:0007669"/>
    <property type="project" value="UniProtKB-KW"/>
</dbReference>
<keyword evidence="13" id="KW-0547">Nucleotide-binding</keyword>
<proteinExistence type="predicted"/>
<dbReference type="GO" id="GO:0005737">
    <property type="term" value="C:cytoplasm"/>
    <property type="evidence" value="ECO:0007669"/>
    <property type="project" value="UniProtKB-SubCell"/>
</dbReference>
<dbReference type="Pfam" id="PF22936">
    <property type="entry name" value="Pol_BBD"/>
    <property type="match status" value="1"/>
</dbReference>
<dbReference type="GO" id="GO:0006310">
    <property type="term" value="P:DNA recombination"/>
    <property type="evidence" value="ECO:0007669"/>
    <property type="project" value="UniProtKB-KW"/>
</dbReference>
<evidence type="ECO:0000256" key="28">
    <source>
        <dbReference type="ARBA" id="ARBA00023172"/>
    </source>
</evidence>
<evidence type="ECO:0000256" key="5">
    <source>
        <dbReference type="ARBA" id="ARBA00012493"/>
    </source>
</evidence>
<dbReference type="InterPro" id="IPR054722">
    <property type="entry name" value="PolX-like_BBD"/>
</dbReference>
<dbReference type="GO" id="GO:0003887">
    <property type="term" value="F:DNA-directed DNA polymerase activity"/>
    <property type="evidence" value="ECO:0007669"/>
    <property type="project" value="UniProtKB-KW"/>
</dbReference>
<keyword evidence="38" id="KW-0472">Membrane</keyword>
<keyword evidence="12" id="KW-0479">Metal-binding</keyword>
<comment type="function">
    <text evidence="33">Nucleocapsid protein p11 (NC) forms the nucleocore that coats the retro-elements dimeric RNA. Binds these RNAs through its zinc fingers. Promotes primer tRNA(i)-Met annealing to the multipartite primer-binding site (PBS), dimerization of Ty3 RNA and initiation of reverse transcription.</text>
</comment>
<evidence type="ECO:0000256" key="4">
    <source>
        <dbReference type="ARBA" id="ARBA00004496"/>
    </source>
</evidence>
<keyword evidence="11" id="KW-0540">Nuclease</keyword>
<keyword evidence="8" id="KW-0645">Protease</keyword>
<dbReference type="GO" id="GO:0003677">
    <property type="term" value="F:DNA binding"/>
    <property type="evidence" value="ECO:0007669"/>
    <property type="project" value="UniProtKB-KW"/>
</dbReference>
<protein>
    <recommendedName>
        <fullName evidence="5">RNA-directed DNA polymerase</fullName>
        <ecNumber evidence="5">2.7.7.49</ecNumber>
    </recommendedName>
    <alternativeName>
        <fullName evidence="36">Gag3-Pol3</fullName>
    </alternativeName>
</protein>
<keyword evidence="6" id="KW-0963">Cytoplasm</keyword>
<keyword evidence="17" id="KW-0863">Zinc-finger</keyword>
<dbReference type="Pfam" id="PF13976">
    <property type="entry name" value="gag_pre-integrs"/>
    <property type="match status" value="1"/>
</dbReference>
<dbReference type="Gene3D" id="3.30.70.270">
    <property type="match status" value="2"/>
</dbReference>
<keyword evidence="19" id="KW-0862">Zinc</keyword>
<dbReference type="InterPro" id="IPR025724">
    <property type="entry name" value="GAG-pre-integrase_dom"/>
</dbReference>
<evidence type="ECO:0000256" key="26">
    <source>
        <dbReference type="ARBA" id="ARBA00023113"/>
    </source>
</evidence>
<evidence type="ECO:0000256" key="3">
    <source>
        <dbReference type="ARBA" id="ARBA00004123"/>
    </source>
</evidence>
<evidence type="ECO:0000256" key="15">
    <source>
        <dbReference type="ARBA" id="ARBA00022758"/>
    </source>
</evidence>
<dbReference type="GO" id="GO:0005634">
    <property type="term" value="C:nucleus"/>
    <property type="evidence" value="ECO:0007669"/>
    <property type="project" value="UniProtKB-SubCell"/>
</dbReference>
<keyword evidence="41" id="KW-1185">Reference proteome</keyword>
<keyword evidence="26" id="KW-0917">Virion maturation</keyword>
<dbReference type="GO" id="GO:0004190">
    <property type="term" value="F:aspartic-type endopeptidase activity"/>
    <property type="evidence" value="ECO:0007669"/>
    <property type="project" value="UniProtKB-KW"/>
</dbReference>
<dbReference type="PROSITE" id="PS50878">
    <property type="entry name" value="RT_POL"/>
    <property type="match status" value="1"/>
</dbReference>
<dbReference type="FunFam" id="3.10.10.10:FF:000002">
    <property type="entry name" value="Retrovirus-related Pol polyprotein from transposon 17.6-like protein"/>
    <property type="match status" value="1"/>
</dbReference>
<evidence type="ECO:0000256" key="22">
    <source>
        <dbReference type="ARBA" id="ARBA00022884"/>
    </source>
</evidence>
<dbReference type="GO" id="GO:0005524">
    <property type="term" value="F:ATP binding"/>
    <property type="evidence" value="ECO:0007669"/>
    <property type="project" value="UniProtKB-KW"/>
</dbReference>
<evidence type="ECO:0000256" key="16">
    <source>
        <dbReference type="ARBA" id="ARBA00022759"/>
    </source>
</evidence>
<comment type="subcellular location">
    <subcellularLocation>
        <location evidence="4">Cytoplasm</location>
    </subcellularLocation>
    <subcellularLocation>
        <location evidence="3">Nucleus</location>
    </subcellularLocation>
</comment>
<dbReference type="InterPro" id="IPR043128">
    <property type="entry name" value="Rev_trsase/Diguanyl_cyclase"/>
</dbReference>
<dbReference type="PANTHER" id="PTHR37984">
    <property type="entry name" value="PROTEIN CBG26694"/>
    <property type="match status" value="1"/>
</dbReference>
<keyword evidence="24" id="KW-0695">RNA-directed DNA polymerase</keyword>
<dbReference type="EMBL" id="BGPR01030350">
    <property type="protein sequence ID" value="GBO02802.1"/>
    <property type="molecule type" value="Genomic_DNA"/>
</dbReference>
<dbReference type="InterPro" id="IPR043502">
    <property type="entry name" value="DNA/RNA_pol_sf"/>
</dbReference>
<sequence>MCFNEHLFTEINPIDDTYVKLAVDKTVKAIAKGTVTFDVLVGSQTKGITLQNVLYIPDLKNNLISISKVTANNFTVKFQRNHASVINSKNETVLIAKREKGLYYVTAIVESVSIVKEIEQWHQKFGHLNEKDLKKLQAQNIVYGMNFKPNDTLKDCKICIQGKQICDVFTIEDCLIPARSMAKIRISSPRVTENNVDVIVESNEFLLMRQEVAIPSTIMTLLNKSGELWVANGHNQHRCIPKGMRIGYAEFVNPTCVNTLSGPLSHEDVTEERASFIDYTLMLAPTLNEEQQTKLSDLLKKFPDAFEESHKDNRRRINVKHKIETGDHSPISQRPYRISPAERRIIHDEVEKMLRKEIIQPSKSPWSSPVVLVKKKDGNWRFCVDYRRLNKITKRDVYPLPRIDDTLECLSKAQYFSSMDLYTGYWQIEVDESDREKTAFVTSEGLYEFKVMPFGLCNAPATFERAMDNLLRHLKWQMCLCYLDDIVVFSQTFPEHLERLCCVLRCIQEAGLILNPKKCLFGAKEIKILGHLVSGEGIKPDPDKIKAVQDFPTPKNMQDVKSFLGLCLYYRRFIKDFCHRARPLQVLLKNNSKFMWTELQEEAFGDLKSALISEPILSLFDETAPTELHTDASGYGIGAVLVQQQDGKERVIAYASRTLTKPETNYSTTERECLAAVWAIMKFRPYLFGKSFTIITDHHSLCWLANLKDPSGRLARWALRLQEYDITISYKSGKKHQDADSLSRNPIEDGTISEEIGALSTILNLGQEQRKDSEISNTIQSCQESKKSNRSDLHLIDGTLYKRNFDPSGKRWLPVIPKHLRLDIVRHFHDAPTAGHLGFIRTYDRLRKRFYWPGLYRSVRNYVMHCKECQRRKPIPQKPPRHLMPMPAVEAPFHRVGVDLLGRFPKSLGVTNGSLFVLIILLATPLQNLYHLLMHQKSQNLWLKKSF</sequence>
<dbReference type="GO" id="GO:0003964">
    <property type="term" value="F:RNA-directed DNA polymerase activity"/>
    <property type="evidence" value="ECO:0007669"/>
    <property type="project" value="UniProtKB-KW"/>
</dbReference>
<dbReference type="Pfam" id="PF00078">
    <property type="entry name" value="RVT_1"/>
    <property type="match status" value="1"/>
</dbReference>
<evidence type="ECO:0000256" key="2">
    <source>
        <dbReference type="ARBA" id="ARBA00002180"/>
    </source>
</evidence>
<keyword evidence="15" id="KW-0688">Ribosomal frameshifting</keyword>
<keyword evidence="18" id="KW-0378">Hydrolase</keyword>
<dbReference type="CDD" id="cd09274">
    <property type="entry name" value="RNase_HI_RT_Ty3"/>
    <property type="match status" value="1"/>
</dbReference>
<dbReference type="Gene3D" id="1.10.340.70">
    <property type="match status" value="1"/>
</dbReference>
<keyword evidence="30" id="KW-0511">Multifunctional enzyme</keyword>
<evidence type="ECO:0000256" key="20">
    <source>
        <dbReference type="ARBA" id="ARBA00022840"/>
    </source>
</evidence>
<evidence type="ECO:0000256" key="36">
    <source>
        <dbReference type="ARBA" id="ARBA00082890"/>
    </source>
</evidence>
<dbReference type="FunFam" id="3.10.10.10:FF:000007">
    <property type="entry name" value="Retrovirus-related Pol polyprotein from transposon 17.6-like Protein"/>
    <property type="match status" value="1"/>
</dbReference>
<organism evidence="40 41">
    <name type="scientific">Araneus ventricosus</name>
    <name type="common">Orbweaver spider</name>
    <name type="synonym">Epeira ventricosa</name>
    <dbReference type="NCBI Taxonomy" id="182803"/>
    <lineage>
        <taxon>Eukaryota</taxon>
        <taxon>Metazoa</taxon>
        <taxon>Ecdysozoa</taxon>
        <taxon>Arthropoda</taxon>
        <taxon>Chelicerata</taxon>
        <taxon>Arachnida</taxon>
        <taxon>Araneae</taxon>
        <taxon>Araneomorphae</taxon>
        <taxon>Entelegynae</taxon>
        <taxon>Araneoidea</taxon>
        <taxon>Araneidae</taxon>
        <taxon>Araneus</taxon>
    </lineage>
</organism>
<dbReference type="GO" id="GO:0003723">
    <property type="term" value="F:RNA binding"/>
    <property type="evidence" value="ECO:0007669"/>
    <property type="project" value="UniProtKB-KW"/>
</dbReference>
<dbReference type="Pfam" id="PF17921">
    <property type="entry name" value="Integrase_H2C2"/>
    <property type="match status" value="1"/>
</dbReference>
<keyword evidence="20" id="KW-0067">ATP-binding</keyword>
<evidence type="ECO:0000256" key="8">
    <source>
        <dbReference type="ARBA" id="ARBA00022670"/>
    </source>
</evidence>
<evidence type="ECO:0000259" key="39">
    <source>
        <dbReference type="PROSITE" id="PS50878"/>
    </source>
</evidence>
<dbReference type="CDD" id="cd01647">
    <property type="entry name" value="RT_LTR"/>
    <property type="match status" value="1"/>
</dbReference>
<keyword evidence="38" id="KW-1133">Transmembrane helix</keyword>
<evidence type="ECO:0000256" key="37">
    <source>
        <dbReference type="SAM" id="MobiDB-lite"/>
    </source>
</evidence>
<evidence type="ECO:0000256" key="13">
    <source>
        <dbReference type="ARBA" id="ARBA00022741"/>
    </source>
</evidence>
<evidence type="ECO:0000256" key="24">
    <source>
        <dbReference type="ARBA" id="ARBA00022918"/>
    </source>
</evidence>
<evidence type="ECO:0000256" key="31">
    <source>
        <dbReference type="ARBA" id="ARBA00025590"/>
    </source>
</evidence>
<keyword evidence="27" id="KW-0238">DNA-binding</keyword>
<keyword evidence="38" id="KW-0812">Transmembrane</keyword>